<reference evidence="1 2" key="1">
    <citation type="submission" date="2015-10" db="EMBL/GenBank/DDBJ databases">
        <title>Draft genome sequence of Streptomyces caeruleatus NRRL B-24802, type strain for the species Streptomyces caeruleatus.</title>
        <authorList>
            <person name="Ruckert C."/>
            <person name="Winkler A."/>
            <person name="Kalinowski J."/>
            <person name="Kampfer P."/>
            <person name="Glaeser S."/>
        </authorList>
    </citation>
    <scope>NUCLEOTIDE SEQUENCE [LARGE SCALE GENOMIC DNA]</scope>
    <source>
        <strain evidence="1 2">NRRL B-24802</strain>
    </source>
</reference>
<accession>A0A117RQ89</accession>
<evidence type="ECO:0000313" key="1">
    <source>
        <dbReference type="EMBL" id="KUO03305.1"/>
    </source>
</evidence>
<proteinExistence type="predicted"/>
<comment type="caution">
    <text evidence="1">The sequence shown here is derived from an EMBL/GenBank/DDBJ whole genome shotgun (WGS) entry which is preliminary data.</text>
</comment>
<evidence type="ECO:0000313" key="2">
    <source>
        <dbReference type="Proteomes" id="UP000053429"/>
    </source>
</evidence>
<keyword evidence="2" id="KW-1185">Reference proteome</keyword>
<dbReference type="EMBL" id="LMWY01000018">
    <property type="protein sequence ID" value="KUO03305.1"/>
    <property type="molecule type" value="Genomic_DNA"/>
</dbReference>
<sequence length="70" mass="7615">MQDHYLSGAIRAAAAEVPFGLIDETSLLGPMDRWTDGPMDRIADRLTAFAASGVTTLSVIPRRARRGSRQ</sequence>
<organism evidence="1 2">
    <name type="scientific">Streptomyces caeruleatus</name>
    <dbReference type="NCBI Taxonomy" id="661399"/>
    <lineage>
        <taxon>Bacteria</taxon>
        <taxon>Bacillati</taxon>
        <taxon>Actinomycetota</taxon>
        <taxon>Actinomycetes</taxon>
        <taxon>Kitasatosporales</taxon>
        <taxon>Streptomycetaceae</taxon>
        <taxon>Streptomyces</taxon>
    </lineage>
</organism>
<dbReference type="Proteomes" id="UP000053429">
    <property type="component" value="Unassembled WGS sequence"/>
</dbReference>
<protein>
    <submittedName>
        <fullName evidence="1">Uncharacterized protein</fullName>
    </submittedName>
</protein>
<gene>
    <name evidence="1" type="ORF">AQJ67_16380</name>
</gene>
<dbReference type="STRING" id="661399.AQJ67_16380"/>
<dbReference type="AlphaFoldDB" id="A0A117RQ89"/>
<name>A0A117RQ89_9ACTN</name>